<gene>
    <name evidence="2" type="ORF">I6H06_12975</name>
</gene>
<protein>
    <submittedName>
        <fullName evidence="2">Uncharacterized protein</fullName>
    </submittedName>
</protein>
<dbReference type="Proteomes" id="UP000594892">
    <property type="component" value="Chromosome 2"/>
</dbReference>
<reference evidence="2 3" key="1">
    <citation type="submission" date="2020-12" db="EMBL/GenBank/DDBJ databases">
        <title>FDA dAtabase for Regulatory Grade micrObial Sequences (FDA-ARGOS): Supporting development and validation of Infectious Disease Dx tests.</title>
        <authorList>
            <person name="Minogue T."/>
            <person name="Wolcott M."/>
            <person name="Wasieloski L."/>
            <person name="Aguilar W."/>
            <person name="Moore D."/>
            <person name="Jaissle J."/>
            <person name="Tallon L."/>
            <person name="Sadzewicz L."/>
            <person name="Zhao X."/>
            <person name="Boylan J."/>
            <person name="Ott S."/>
            <person name="Bowen H."/>
            <person name="Vavikolanu K."/>
            <person name="Mehta A."/>
            <person name="Aluvathingal J."/>
            <person name="Nadendla S."/>
            <person name="Yan Y."/>
            <person name="Sichtig H."/>
        </authorList>
    </citation>
    <scope>NUCLEOTIDE SEQUENCE [LARGE SCALE GENOMIC DNA]</scope>
    <source>
        <strain evidence="2 3">FDAARGOS_949</strain>
    </source>
</reference>
<keyword evidence="1" id="KW-1133">Transmembrane helix</keyword>
<dbReference type="GeneID" id="45699154"/>
<evidence type="ECO:0000256" key="1">
    <source>
        <dbReference type="SAM" id="Phobius"/>
    </source>
</evidence>
<organism evidence="2 3">
    <name type="scientific">Burkholderia glumae</name>
    <name type="common">Pseudomonas glumae</name>
    <dbReference type="NCBI Taxonomy" id="337"/>
    <lineage>
        <taxon>Bacteria</taxon>
        <taxon>Pseudomonadati</taxon>
        <taxon>Pseudomonadota</taxon>
        <taxon>Betaproteobacteria</taxon>
        <taxon>Burkholderiales</taxon>
        <taxon>Burkholderiaceae</taxon>
        <taxon>Burkholderia</taxon>
    </lineage>
</organism>
<proteinExistence type="predicted"/>
<dbReference type="RefSeq" id="WP_017432510.1">
    <property type="nucleotide sequence ID" value="NZ_CP033641.1"/>
</dbReference>
<accession>A0AAP9Y1W6</accession>
<dbReference type="AlphaFoldDB" id="A0AAP9Y1W6"/>
<feature type="transmembrane region" description="Helical" evidence="1">
    <location>
        <begin position="12"/>
        <end position="30"/>
    </location>
</feature>
<name>A0AAP9Y1W6_BURGL</name>
<dbReference type="EMBL" id="CP065601">
    <property type="protein sequence ID" value="QPQ93192.1"/>
    <property type="molecule type" value="Genomic_DNA"/>
</dbReference>
<keyword evidence="1" id="KW-0812">Transmembrane</keyword>
<evidence type="ECO:0000313" key="3">
    <source>
        <dbReference type="Proteomes" id="UP000594892"/>
    </source>
</evidence>
<sequence length="51" mass="5984">MRWLDRLHSKHPRLTMAAAILIAFAVLYVAREIDHTNSDLLRWQLASVRQV</sequence>
<keyword evidence="1" id="KW-0472">Membrane</keyword>
<evidence type="ECO:0000313" key="2">
    <source>
        <dbReference type="EMBL" id="QPQ93192.1"/>
    </source>
</evidence>